<keyword evidence="3" id="KW-0158">Chromosome</keyword>
<name>A0A177WYR1_BATDL</name>
<dbReference type="PROSITE" id="PS50868">
    <property type="entry name" value="POST_SET"/>
    <property type="match status" value="1"/>
</dbReference>
<evidence type="ECO:0000256" key="6">
    <source>
        <dbReference type="ARBA" id="ARBA00022691"/>
    </source>
</evidence>
<dbReference type="VEuPathDB" id="FungiDB:BDEG_27952"/>
<dbReference type="Gene3D" id="2.170.270.10">
    <property type="entry name" value="SET domain"/>
    <property type="match status" value="1"/>
</dbReference>
<evidence type="ECO:0000259" key="8">
    <source>
        <dbReference type="PROSITE" id="PS50280"/>
    </source>
</evidence>
<dbReference type="PROSITE" id="PS51215">
    <property type="entry name" value="AWS"/>
    <property type="match status" value="1"/>
</dbReference>
<dbReference type="PROSITE" id="PS50280">
    <property type="entry name" value="SET"/>
    <property type="match status" value="1"/>
</dbReference>
<dbReference type="InterPro" id="IPR001214">
    <property type="entry name" value="SET_dom"/>
</dbReference>
<dbReference type="OrthoDB" id="422362at2759"/>
<evidence type="ECO:0000259" key="10">
    <source>
        <dbReference type="PROSITE" id="PS51215"/>
    </source>
</evidence>
<protein>
    <recommendedName>
        <fullName evidence="13">Histone-lysine N-methyltransferase</fullName>
    </recommendedName>
</protein>
<dbReference type="GO" id="GO:0005694">
    <property type="term" value="C:chromosome"/>
    <property type="evidence" value="ECO:0007669"/>
    <property type="project" value="UniProtKB-SubCell"/>
</dbReference>
<dbReference type="FunFam" id="2.170.270.10:FF:000110">
    <property type="entry name" value="Histone-lysine N-methyltransferase"/>
    <property type="match status" value="1"/>
</dbReference>
<evidence type="ECO:0000256" key="4">
    <source>
        <dbReference type="ARBA" id="ARBA00022603"/>
    </source>
</evidence>
<evidence type="ECO:0000256" key="7">
    <source>
        <dbReference type="ARBA" id="ARBA00023242"/>
    </source>
</evidence>
<keyword evidence="6" id="KW-0949">S-adenosyl-L-methionine</keyword>
<feature type="domain" description="AWS" evidence="10">
    <location>
        <begin position="551"/>
        <end position="600"/>
    </location>
</feature>
<feature type="domain" description="Post-SET" evidence="9">
    <location>
        <begin position="725"/>
        <end position="741"/>
    </location>
</feature>
<dbReference type="Pfam" id="PF17907">
    <property type="entry name" value="AWS"/>
    <property type="match status" value="1"/>
</dbReference>
<keyword evidence="5" id="KW-0808">Transferase</keyword>
<proteinExistence type="predicted"/>
<dbReference type="PANTHER" id="PTHR22884">
    <property type="entry name" value="SET DOMAIN PROTEINS"/>
    <property type="match status" value="1"/>
</dbReference>
<dbReference type="SMART" id="SM00317">
    <property type="entry name" value="SET"/>
    <property type="match status" value="1"/>
</dbReference>
<dbReference type="STRING" id="403673.A0A177WYR1"/>
<feature type="domain" description="SET" evidence="8">
    <location>
        <begin position="603"/>
        <end position="719"/>
    </location>
</feature>
<reference evidence="11 12" key="1">
    <citation type="submission" date="2006-10" db="EMBL/GenBank/DDBJ databases">
        <title>The Genome Sequence of Batrachochytrium dendrobatidis JEL423.</title>
        <authorList>
            <consortium name="The Broad Institute Genome Sequencing Platform"/>
            <person name="Birren B."/>
            <person name="Lander E."/>
            <person name="Galagan J."/>
            <person name="Cuomo C."/>
            <person name="Devon K."/>
            <person name="Jaffe D."/>
            <person name="Butler J."/>
            <person name="Alvarez P."/>
            <person name="Gnerre S."/>
            <person name="Grabherr M."/>
            <person name="Kleber M."/>
            <person name="Mauceli E."/>
            <person name="Brockman W."/>
            <person name="Young S."/>
            <person name="LaButti K."/>
            <person name="Sykes S."/>
            <person name="DeCaprio D."/>
            <person name="Crawford M."/>
            <person name="Koehrsen M."/>
            <person name="Engels R."/>
            <person name="Montgomery P."/>
            <person name="Pearson M."/>
            <person name="Howarth C."/>
            <person name="Larson L."/>
            <person name="White J."/>
            <person name="O'Leary S."/>
            <person name="Kodira C."/>
            <person name="Zeng Q."/>
            <person name="Yandava C."/>
            <person name="Alvarado L."/>
            <person name="Longcore J."/>
            <person name="James T."/>
        </authorList>
    </citation>
    <scope>NUCLEOTIDE SEQUENCE [LARGE SCALE GENOMIC DNA]</scope>
    <source>
        <strain evidence="11 12">JEL423</strain>
    </source>
</reference>
<evidence type="ECO:0000256" key="2">
    <source>
        <dbReference type="ARBA" id="ARBA00004286"/>
    </source>
</evidence>
<dbReference type="Proteomes" id="UP000077115">
    <property type="component" value="Unassembled WGS sequence"/>
</dbReference>
<dbReference type="InterPro" id="IPR006560">
    <property type="entry name" value="AWS_dom"/>
</dbReference>
<dbReference type="SMART" id="SM00570">
    <property type="entry name" value="AWS"/>
    <property type="match status" value="1"/>
</dbReference>
<dbReference type="GO" id="GO:0005634">
    <property type="term" value="C:nucleus"/>
    <property type="evidence" value="ECO:0007669"/>
    <property type="project" value="UniProtKB-SubCell"/>
</dbReference>
<keyword evidence="4" id="KW-0489">Methyltransferase</keyword>
<evidence type="ECO:0000259" key="9">
    <source>
        <dbReference type="PROSITE" id="PS50868"/>
    </source>
</evidence>
<gene>
    <name evidence="11" type="ORF">BDEG_27952</name>
</gene>
<reference evidence="11 12" key="2">
    <citation type="submission" date="2016-05" db="EMBL/GenBank/DDBJ databases">
        <title>Lineage-specific infection strategies underlie the spectrum of fungal disease in amphibians.</title>
        <authorList>
            <person name="Cuomo C.A."/>
            <person name="Farrer R.A."/>
            <person name="James T."/>
            <person name="Longcore J."/>
            <person name="Birren B."/>
        </authorList>
    </citation>
    <scope>NUCLEOTIDE SEQUENCE [LARGE SCALE GENOMIC DNA]</scope>
    <source>
        <strain evidence="11 12">JEL423</strain>
    </source>
</reference>
<dbReference type="GO" id="GO:0042054">
    <property type="term" value="F:histone methyltransferase activity"/>
    <property type="evidence" value="ECO:0007669"/>
    <property type="project" value="InterPro"/>
</dbReference>
<keyword evidence="7" id="KW-0539">Nucleus</keyword>
<dbReference type="GO" id="GO:0032259">
    <property type="term" value="P:methylation"/>
    <property type="evidence" value="ECO:0007669"/>
    <property type="project" value="UniProtKB-KW"/>
</dbReference>
<dbReference type="Pfam" id="PF00856">
    <property type="entry name" value="SET"/>
    <property type="match status" value="1"/>
</dbReference>
<dbReference type="AlphaFoldDB" id="A0A177WYR1"/>
<organism evidence="11 12">
    <name type="scientific">Batrachochytrium dendrobatidis (strain JEL423)</name>
    <dbReference type="NCBI Taxonomy" id="403673"/>
    <lineage>
        <taxon>Eukaryota</taxon>
        <taxon>Fungi</taxon>
        <taxon>Fungi incertae sedis</taxon>
        <taxon>Chytridiomycota</taxon>
        <taxon>Chytridiomycota incertae sedis</taxon>
        <taxon>Chytridiomycetes</taxon>
        <taxon>Rhizophydiales</taxon>
        <taxon>Rhizophydiales incertae sedis</taxon>
        <taxon>Batrachochytrium</taxon>
    </lineage>
</organism>
<sequence length="839" mass="93718">MESLSLKKPIILPQVNSSLDCLYPPDIRSAMTSTIDNTSETYSHSQQQQLDTQLPKMSDIPIIGESALQSESPAKIEPLNDSSNTFIVSNVPSPNEKQQAKINTRSSKTALWKDITKTTQDNILDKSSLQDITNSTLDSVHIHCAALTSLDTPSISPVNSLKSGIWSGMKKHTLKPSRSSKATLTTPTSVINQVERTKTLCKSRADAQNKCNTDQNQLERMPDTDVVQKIRSYFQFSTPVPAYAKNLSKHDLFGSTMEMSIQNIIYSIKKTRTSSRLQNSSVDKKDHTFSTALADMDSLLDMHHCMQPSKKKMRKDAPKYPTISVPKNALAGDVPDLFQSLSNSDSDMAVSGTLSPILHRTRHSRDIVKPTNNTVKGNMTPHISLFYKKAAVLSKKLRSGTPATVQDRKAIRESADIMLTHSIHEDGPPTWGKVSSLTQTLWNSIPEMAKLYNSKQYLVSGLYSSFRFKKTGQLKSTAKKNFAFPLPFQSGNAILNTDVDFELPYDLQHFVKICNGVEGMRTLFNEEEASPFIHIQKNVWVDRRPLDVPFDFESICQCKLPKDGSPPCGDDCINRCLFIECGDNCPMGDCCTNRAFRRNEQIEKLRVFYAPNRGFGLYTDVPIKAGVLIIEYRGEIISTAKCIERNDTIYSGQKNHYFLEYGNGLVLDGCRKGTIARFANHSCDPNCHVEKWYVGTEFRVGIFATNNISVGSELTYDYRFDSYGQMQPCYCGSQNCRGFICINKKAPAGDTASKSKASHTGNKLSSASNAALQQENRSALLAHRLYLEKKQKQESQEVQCFLIFFFKNNVSSQSIHIVLESRTGGSRTNFTCSTATSFH</sequence>
<evidence type="ECO:0008006" key="13">
    <source>
        <dbReference type="Google" id="ProtNLM"/>
    </source>
</evidence>
<dbReference type="InterPro" id="IPR046341">
    <property type="entry name" value="SET_dom_sf"/>
</dbReference>
<evidence type="ECO:0000313" key="12">
    <source>
        <dbReference type="Proteomes" id="UP000077115"/>
    </source>
</evidence>
<comment type="subcellular location">
    <subcellularLocation>
        <location evidence="2">Chromosome</location>
    </subcellularLocation>
    <subcellularLocation>
        <location evidence="1">Nucleus</location>
    </subcellularLocation>
</comment>
<evidence type="ECO:0000256" key="1">
    <source>
        <dbReference type="ARBA" id="ARBA00004123"/>
    </source>
</evidence>
<evidence type="ECO:0000313" key="11">
    <source>
        <dbReference type="EMBL" id="OAJ44755.1"/>
    </source>
</evidence>
<dbReference type="EMBL" id="DS022313">
    <property type="protein sequence ID" value="OAJ44755.1"/>
    <property type="molecule type" value="Genomic_DNA"/>
</dbReference>
<evidence type="ECO:0000256" key="3">
    <source>
        <dbReference type="ARBA" id="ARBA00022454"/>
    </source>
</evidence>
<accession>A0A177WYR1</accession>
<evidence type="ECO:0000256" key="5">
    <source>
        <dbReference type="ARBA" id="ARBA00022679"/>
    </source>
</evidence>
<dbReference type="InterPro" id="IPR003616">
    <property type="entry name" value="Post-SET_dom"/>
</dbReference>
<dbReference type="SUPFAM" id="SSF82199">
    <property type="entry name" value="SET domain"/>
    <property type="match status" value="1"/>
</dbReference>
<dbReference type="InterPro" id="IPR050777">
    <property type="entry name" value="SET2_Histone-Lys_MeTrsfase"/>
</dbReference>